<dbReference type="InterPro" id="IPR013216">
    <property type="entry name" value="Methyltransf_11"/>
</dbReference>
<proteinExistence type="inferred from homology"/>
<dbReference type="PANTHER" id="PTHR44942">
    <property type="entry name" value="METHYLTRANSF_11 DOMAIN-CONTAINING PROTEIN"/>
    <property type="match status" value="1"/>
</dbReference>
<dbReference type="Proteomes" id="UP000238442">
    <property type="component" value="Chromosome"/>
</dbReference>
<dbReference type="SUPFAM" id="SSF53335">
    <property type="entry name" value="S-adenosyl-L-methionine-dependent methyltransferases"/>
    <property type="match status" value="1"/>
</dbReference>
<dbReference type="GO" id="GO:0032259">
    <property type="term" value="P:methylation"/>
    <property type="evidence" value="ECO:0007669"/>
    <property type="project" value="UniProtKB-KW"/>
</dbReference>
<dbReference type="Pfam" id="PF08241">
    <property type="entry name" value="Methyltransf_11"/>
    <property type="match status" value="1"/>
</dbReference>
<dbReference type="EMBL" id="CP027062">
    <property type="protein sequence ID" value="AVI52357.1"/>
    <property type="molecule type" value="Genomic_DNA"/>
</dbReference>
<feature type="domain" description="Methyltransferase type 11" evidence="4">
    <location>
        <begin position="39"/>
        <end position="130"/>
    </location>
</feature>
<evidence type="ECO:0000256" key="1">
    <source>
        <dbReference type="ARBA" id="ARBA00008361"/>
    </source>
</evidence>
<evidence type="ECO:0000313" key="6">
    <source>
        <dbReference type="Proteomes" id="UP000238442"/>
    </source>
</evidence>
<gene>
    <name evidence="5" type="ORF">C5O00_07175</name>
</gene>
<organism evidence="5 6">
    <name type="scientific">Pukyongia salina</name>
    <dbReference type="NCBI Taxonomy" id="2094025"/>
    <lineage>
        <taxon>Bacteria</taxon>
        <taxon>Pseudomonadati</taxon>
        <taxon>Bacteroidota</taxon>
        <taxon>Flavobacteriia</taxon>
        <taxon>Flavobacteriales</taxon>
        <taxon>Flavobacteriaceae</taxon>
        <taxon>Pukyongia</taxon>
    </lineage>
</organism>
<dbReference type="Gene3D" id="3.40.50.150">
    <property type="entry name" value="Vaccinia Virus protein VP39"/>
    <property type="match status" value="1"/>
</dbReference>
<dbReference type="KEGG" id="aue:C5O00_07175"/>
<sequence>MNATYDLIGLNYNASRNADPQIFERLLYHLSPATNGLYLDIGCGTGNYTKEFAKRDFQFIGVDPSMTMLSVANAKTSNVTWQQGSAETISLPSETIDGVIATLTIHHWDNLEQGFKRLSEVLKPEGKIVIFTSDPAQMKGYWLCHYFPEMMEDSALQMPTLELIEQLLLKCGLTLVTIEKYFIDPNLQDLFLYSGKHHPGRYLDPNFRRGISSFSSLANETEVKEGLLQLEADIESGQIDEIISKYENNLGDYLFISVKKIV</sequence>
<keyword evidence="3 5" id="KW-0808">Transferase</keyword>
<dbReference type="PANTHER" id="PTHR44942:SF4">
    <property type="entry name" value="METHYLTRANSFERASE TYPE 11 DOMAIN-CONTAINING PROTEIN"/>
    <property type="match status" value="1"/>
</dbReference>
<protein>
    <submittedName>
        <fullName evidence="5">Class I SAM-dependent methyltransferase</fullName>
    </submittedName>
</protein>
<comment type="similarity">
    <text evidence="1">Belongs to the methyltransferase superfamily.</text>
</comment>
<evidence type="ECO:0000256" key="2">
    <source>
        <dbReference type="ARBA" id="ARBA00022603"/>
    </source>
</evidence>
<dbReference type="AlphaFoldDB" id="A0A2S0I0A8"/>
<dbReference type="GO" id="GO:0008757">
    <property type="term" value="F:S-adenosylmethionine-dependent methyltransferase activity"/>
    <property type="evidence" value="ECO:0007669"/>
    <property type="project" value="InterPro"/>
</dbReference>
<reference evidence="5 6" key="1">
    <citation type="submission" date="2018-02" db="EMBL/GenBank/DDBJ databases">
        <title>Genomic analysis of the strain RR4-38 isolated from a seawater recirculating aquaculture system.</title>
        <authorList>
            <person name="Kim Y.-S."/>
            <person name="Jang Y.H."/>
            <person name="Kim K.-H."/>
        </authorList>
    </citation>
    <scope>NUCLEOTIDE SEQUENCE [LARGE SCALE GENOMIC DNA]</scope>
    <source>
        <strain evidence="5 6">RR4-38</strain>
    </source>
</reference>
<accession>A0A2S0I0A8</accession>
<dbReference type="InterPro" id="IPR051052">
    <property type="entry name" value="Diverse_substrate_MTase"/>
</dbReference>
<keyword evidence="6" id="KW-1185">Reference proteome</keyword>
<keyword evidence="2 5" id="KW-0489">Methyltransferase</keyword>
<name>A0A2S0I0A8_9FLAO</name>
<evidence type="ECO:0000259" key="4">
    <source>
        <dbReference type="Pfam" id="PF08241"/>
    </source>
</evidence>
<dbReference type="OrthoDB" id="9789123at2"/>
<evidence type="ECO:0000256" key="3">
    <source>
        <dbReference type="ARBA" id="ARBA00022679"/>
    </source>
</evidence>
<evidence type="ECO:0000313" key="5">
    <source>
        <dbReference type="EMBL" id="AVI52357.1"/>
    </source>
</evidence>
<dbReference type="CDD" id="cd02440">
    <property type="entry name" value="AdoMet_MTases"/>
    <property type="match status" value="1"/>
</dbReference>
<dbReference type="InterPro" id="IPR029063">
    <property type="entry name" value="SAM-dependent_MTases_sf"/>
</dbReference>